<proteinExistence type="inferred from homology"/>
<name>A0A645A102_9ZZZZ</name>
<keyword evidence="8" id="KW-0378">Hydrolase</keyword>
<evidence type="ECO:0000256" key="5">
    <source>
        <dbReference type="ARBA" id="ARBA00022485"/>
    </source>
</evidence>
<evidence type="ECO:0000256" key="6">
    <source>
        <dbReference type="ARBA" id="ARBA00022723"/>
    </source>
</evidence>
<dbReference type="NCBIfam" id="TIGR00758">
    <property type="entry name" value="UDG_fam4"/>
    <property type="match status" value="1"/>
</dbReference>
<dbReference type="PANTHER" id="PTHR33693:SF1">
    <property type="entry name" value="TYPE-4 URACIL-DNA GLYCOSYLASE"/>
    <property type="match status" value="1"/>
</dbReference>
<keyword evidence="9" id="KW-0408">Iron</keyword>
<dbReference type="Pfam" id="PF03167">
    <property type="entry name" value="UDG"/>
    <property type="match status" value="1"/>
</dbReference>
<comment type="caution">
    <text evidence="13">The sequence shown here is derived from an EMBL/GenBank/DDBJ whole genome shotgun (WGS) entry which is preliminary data.</text>
</comment>
<dbReference type="InterPro" id="IPR005273">
    <property type="entry name" value="Ura-DNA_glyco_family4"/>
</dbReference>
<organism evidence="13">
    <name type="scientific">bioreactor metagenome</name>
    <dbReference type="NCBI Taxonomy" id="1076179"/>
    <lineage>
        <taxon>unclassified sequences</taxon>
        <taxon>metagenomes</taxon>
        <taxon>ecological metagenomes</taxon>
    </lineage>
</organism>
<dbReference type="InterPro" id="IPR036895">
    <property type="entry name" value="Uracil-DNA_glycosylase-like_sf"/>
</dbReference>
<evidence type="ECO:0000256" key="4">
    <source>
        <dbReference type="ARBA" id="ARBA00019403"/>
    </source>
</evidence>
<evidence type="ECO:0000256" key="3">
    <source>
        <dbReference type="ARBA" id="ARBA00012030"/>
    </source>
</evidence>
<gene>
    <name evidence="13" type="ORF">SDC9_93443</name>
</gene>
<keyword evidence="5" id="KW-0004">4Fe-4S</keyword>
<keyword evidence="7" id="KW-0227">DNA damage</keyword>
<evidence type="ECO:0000256" key="11">
    <source>
        <dbReference type="ARBA" id="ARBA00023204"/>
    </source>
</evidence>
<dbReference type="InterPro" id="IPR005122">
    <property type="entry name" value="Uracil-DNA_glycosylase-like"/>
</dbReference>
<evidence type="ECO:0000313" key="13">
    <source>
        <dbReference type="EMBL" id="MPM46737.1"/>
    </source>
</evidence>
<dbReference type="InterPro" id="IPR051536">
    <property type="entry name" value="UDG_Type-4/5"/>
</dbReference>
<accession>A0A645A102</accession>
<comment type="similarity">
    <text evidence="2">Belongs to the uracil-DNA glycosylase (UDG) superfamily. Type 4 (UDGa) family.</text>
</comment>
<dbReference type="EC" id="3.2.2.27" evidence="3"/>
<evidence type="ECO:0000256" key="7">
    <source>
        <dbReference type="ARBA" id="ARBA00022763"/>
    </source>
</evidence>
<comment type="catalytic activity">
    <reaction evidence="1">
        <text>Hydrolyzes single-stranded DNA or mismatched double-stranded DNA and polynucleotides, releasing free uracil.</text>
        <dbReference type="EC" id="3.2.2.27"/>
    </reaction>
</comment>
<feature type="domain" description="Uracil-DNA glycosylase-like" evidence="12">
    <location>
        <begin position="87"/>
        <end position="234"/>
    </location>
</feature>
<dbReference type="SMART" id="SM00987">
    <property type="entry name" value="UreE_C"/>
    <property type="match status" value="1"/>
</dbReference>
<protein>
    <recommendedName>
        <fullName evidence="4">Type-4 uracil-DNA glycosylase</fullName>
        <ecNumber evidence="3">3.2.2.27</ecNumber>
    </recommendedName>
</protein>
<dbReference type="CDD" id="cd10030">
    <property type="entry name" value="UDG-F4_TTUDGA_SPO1dp_like"/>
    <property type="match status" value="1"/>
</dbReference>
<dbReference type="GO" id="GO:0046872">
    <property type="term" value="F:metal ion binding"/>
    <property type="evidence" value="ECO:0007669"/>
    <property type="project" value="UniProtKB-KW"/>
</dbReference>
<evidence type="ECO:0000256" key="2">
    <source>
        <dbReference type="ARBA" id="ARBA00006521"/>
    </source>
</evidence>
<keyword evidence="11" id="KW-0234">DNA repair</keyword>
<sequence length="248" mass="27019">MTADQAKVEALAYALKQFVDVCDESEALVGDKPLTPSEVDFETLARTMLPQKIDPQSVQGTGLKQLQHLVETCSKCKLSGTRSHTVFGEGVIPARLMVIGEGPGAEEDASGRAFVGKAGKYLDSWLGAISMSRETNVYIANIVKCRPPENRNPEVDEVAACLPYLKRQIQLVKPQIILLVGSVASQALLETTDGVGKLRGRFFRFEGIPVVATYHPAGVLRNEQLKRAVWEDLKKVAAYLAIPLNGRS</sequence>
<evidence type="ECO:0000256" key="10">
    <source>
        <dbReference type="ARBA" id="ARBA00023014"/>
    </source>
</evidence>
<evidence type="ECO:0000256" key="1">
    <source>
        <dbReference type="ARBA" id="ARBA00001400"/>
    </source>
</evidence>
<reference evidence="13" key="1">
    <citation type="submission" date="2019-08" db="EMBL/GenBank/DDBJ databases">
        <authorList>
            <person name="Kucharzyk K."/>
            <person name="Murdoch R.W."/>
            <person name="Higgins S."/>
            <person name="Loffler F."/>
        </authorList>
    </citation>
    <scope>NUCLEOTIDE SEQUENCE</scope>
</reference>
<dbReference type="GO" id="GO:0051539">
    <property type="term" value="F:4 iron, 4 sulfur cluster binding"/>
    <property type="evidence" value="ECO:0007669"/>
    <property type="project" value="UniProtKB-KW"/>
</dbReference>
<dbReference type="PANTHER" id="PTHR33693">
    <property type="entry name" value="TYPE-5 URACIL-DNA GLYCOSYLASE"/>
    <property type="match status" value="1"/>
</dbReference>
<dbReference type="EMBL" id="VSSQ01011395">
    <property type="protein sequence ID" value="MPM46737.1"/>
    <property type="molecule type" value="Genomic_DNA"/>
</dbReference>
<dbReference type="GO" id="GO:0006281">
    <property type="term" value="P:DNA repair"/>
    <property type="evidence" value="ECO:0007669"/>
    <property type="project" value="UniProtKB-KW"/>
</dbReference>
<dbReference type="SUPFAM" id="SSF52141">
    <property type="entry name" value="Uracil-DNA glycosylase-like"/>
    <property type="match status" value="1"/>
</dbReference>
<dbReference type="GO" id="GO:0004844">
    <property type="term" value="F:uracil DNA N-glycosylase activity"/>
    <property type="evidence" value="ECO:0007669"/>
    <property type="project" value="UniProtKB-EC"/>
</dbReference>
<dbReference type="AlphaFoldDB" id="A0A645A102"/>
<evidence type="ECO:0000259" key="12">
    <source>
        <dbReference type="SMART" id="SM00986"/>
    </source>
</evidence>
<evidence type="ECO:0000256" key="9">
    <source>
        <dbReference type="ARBA" id="ARBA00023004"/>
    </source>
</evidence>
<keyword evidence="6" id="KW-0479">Metal-binding</keyword>
<evidence type="ECO:0000256" key="8">
    <source>
        <dbReference type="ARBA" id="ARBA00022801"/>
    </source>
</evidence>
<dbReference type="Gene3D" id="3.40.470.10">
    <property type="entry name" value="Uracil-DNA glycosylase-like domain"/>
    <property type="match status" value="1"/>
</dbReference>
<dbReference type="SMART" id="SM00986">
    <property type="entry name" value="UDG"/>
    <property type="match status" value="1"/>
</dbReference>
<keyword evidence="10" id="KW-0411">Iron-sulfur</keyword>